<reference evidence="3 4" key="1">
    <citation type="submission" date="2019-10" db="EMBL/GenBank/DDBJ databases">
        <authorList>
            <person name="Palmer J.M."/>
        </authorList>
    </citation>
    <scope>NUCLEOTIDE SEQUENCE [LARGE SCALE GENOMIC DNA]</scope>
    <source>
        <strain evidence="3 4">TWF506</strain>
    </source>
</reference>
<proteinExistence type="predicted"/>
<feature type="region of interest" description="Disordered" evidence="1">
    <location>
        <begin position="192"/>
        <end position="214"/>
    </location>
</feature>
<accession>A0AAN8RTC0</accession>
<evidence type="ECO:0000256" key="2">
    <source>
        <dbReference type="SAM" id="Phobius"/>
    </source>
</evidence>
<evidence type="ECO:0000256" key="1">
    <source>
        <dbReference type="SAM" id="MobiDB-lite"/>
    </source>
</evidence>
<keyword evidence="2" id="KW-0472">Membrane</keyword>
<dbReference type="Proteomes" id="UP001307849">
    <property type="component" value="Unassembled WGS sequence"/>
</dbReference>
<sequence>MALALLVFFPPMIVMHMYFKHPETYVALLSAMLFFVGALVSILGNHFHILATQWIDSHPSLQDFLYQVSTNGLGQWIEDLAVRIAEPSHNVSPTTSPDSSATPSPTSAVDQTSFDGAEPSDPGSDGSRGLDTGFCETNSLASDEAGSESSGVKGSPSVSAESSPGETALVTVPRYNLHSSVQVWYNHEGQFHDPETPCPKRVPKTPTTASNSPMTPLIRVRSQRFPTPPRFRTRTRAPAQEYETLAELVADSIPEPRQEGSLSQRQGSVNARPPPGFEGVVPGTPFWTKEGSATGGWIPRRQSRFAHLW</sequence>
<gene>
    <name evidence="3" type="ORF">TWF506_010922</name>
</gene>
<keyword evidence="4" id="KW-1185">Reference proteome</keyword>
<feature type="transmembrane region" description="Helical" evidence="2">
    <location>
        <begin position="25"/>
        <end position="44"/>
    </location>
</feature>
<protein>
    <submittedName>
        <fullName evidence="3">Uncharacterized protein</fullName>
    </submittedName>
</protein>
<dbReference type="AlphaFoldDB" id="A0AAN8RTC0"/>
<feature type="region of interest" description="Disordered" evidence="1">
    <location>
        <begin position="252"/>
        <end position="280"/>
    </location>
</feature>
<feature type="compositionally biased region" description="Low complexity" evidence="1">
    <location>
        <begin position="91"/>
        <end position="110"/>
    </location>
</feature>
<feature type="region of interest" description="Disordered" evidence="1">
    <location>
        <begin position="88"/>
        <end position="165"/>
    </location>
</feature>
<name>A0AAN8RTC0_9PEZI</name>
<dbReference type="EMBL" id="JAVHJM010000009">
    <property type="protein sequence ID" value="KAK6505996.1"/>
    <property type="molecule type" value="Genomic_DNA"/>
</dbReference>
<feature type="compositionally biased region" description="Polar residues" evidence="1">
    <location>
        <begin position="135"/>
        <end position="165"/>
    </location>
</feature>
<organism evidence="3 4">
    <name type="scientific">Arthrobotrys conoides</name>
    <dbReference type="NCBI Taxonomy" id="74498"/>
    <lineage>
        <taxon>Eukaryota</taxon>
        <taxon>Fungi</taxon>
        <taxon>Dikarya</taxon>
        <taxon>Ascomycota</taxon>
        <taxon>Pezizomycotina</taxon>
        <taxon>Orbiliomycetes</taxon>
        <taxon>Orbiliales</taxon>
        <taxon>Orbiliaceae</taxon>
        <taxon>Arthrobotrys</taxon>
    </lineage>
</organism>
<keyword evidence="2" id="KW-0812">Transmembrane</keyword>
<feature type="compositionally biased region" description="Polar residues" evidence="1">
    <location>
        <begin position="260"/>
        <end position="269"/>
    </location>
</feature>
<comment type="caution">
    <text evidence="3">The sequence shown here is derived from an EMBL/GenBank/DDBJ whole genome shotgun (WGS) entry which is preliminary data.</text>
</comment>
<evidence type="ECO:0000313" key="3">
    <source>
        <dbReference type="EMBL" id="KAK6505996.1"/>
    </source>
</evidence>
<feature type="compositionally biased region" description="Polar residues" evidence="1">
    <location>
        <begin position="205"/>
        <end position="214"/>
    </location>
</feature>
<keyword evidence="2" id="KW-1133">Transmembrane helix</keyword>
<evidence type="ECO:0000313" key="4">
    <source>
        <dbReference type="Proteomes" id="UP001307849"/>
    </source>
</evidence>